<dbReference type="InterPro" id="IPR012551">
    <property type="entry name" value="DUF1707_SHOCT-like"/>
</dbReference>
<keyword evidence="4" id="KW-1185">Reference proteome</keyword>
<dbReference type="PANTHER" id="PTHR40763">
    <property type="entry name" value="MEMBRANE PROTEIN-RELATED"/>
    <property type="match status" value="1"/>
</dbReference>
<sequence length="258" mass="26198">MAAEIPTPPPDPALRVSDTEREEVALVLRRALAEGRLTFAEFDERVGAAYAARIHSDFAPLTADLPEQPTFADSATPIAPTTASAPGPPTDTSPTGSGITLGAAADVDAVGAAGAIGARPGAVVPAGRSGSPAAAGVEWTVAVLGGTERSGRWRPGRRSRAVAVLGGCQLDLRQIAFPTEPVEITAVAVLGGIEIIVPEGVDVEVSGVSVLGGRSVKVADAPHRPATPLVRVHAIAVLGGVDVHSEPAQPPTKIRKKL</sequence>
<feature type="region of interest" description="Disordered" evidence="1">
    <location>
        <begin position="65"/>
        <end position="96"/>
    </location>
</feature>
<dbReference type="OrthoDB" id="4772576at2"/>
<dbReference type="Proteomes" id="UP000234331">
    <property type="component" value="Unassembled WGS sequence"/>
</dbReference>
<evidence type="ECO:0000259" key="2">
    <source>
        <dbReference type="Pfam" id="PF08044"/>
    </source>
</evidence>
<feature type="domain" description="DUF1707" evidence="2">
    <location>
        <begin position="14"/>
        <end position="66"/>
    </location>
</feature>
<dbReference type="PANTHER" id="PTHR40763:SF4">
    <property type="entry name" value="DUF1707 DOMAIN-CONTAINING PROTEIN"/>
    <property type="match status" value="1"/>
</dbReference>
<proteinExistence type="predicted"/>
<organism evidence="3 4">
    <name type="scientific">Frankia canadensis</name>
    <dbReference type="NCBI Taxonomy" id="1836972"/>
    <lineage>
        <taxon>Bacteria</taxon>
        <taxon>Bacillati</taxon>
        <taxon>Actinomycetota</taxon>
        <taxon>Actinomycetes</taxon>
        <taxon>Frankiales</taxon>
        <taxon>Frankiaceae</taxon>
        <taxon>Frankia</taxon>
    </lineage>
</organism>
<dbReference type="AlphaFoldDB" id="A0A2I2L2J5"/>
<gene>
    <name evidence="3" type="ORF">FRACA_930005</name>
</gene>
<feature type="compositionally biased region" description="Low complexity" evidence="1">
    <location>
        <begin position="72"/>
        <end position="85"/>
    </location>
</feature>
<accession>A0A2I2L2J5</accession>
<dbReference type="RefSeq" id="WP_101836381.1">
    <property type="nucleotide sequence ID" value="NZ_FZMO01000562.1"/>
</dbReference>
<evidence type="ECO:0000313" key="4">
    <source>
        <dbReference type="Proteomes" id="UP000234331"/>
    </source>
</evidence>
<reference evidence="3 4" key="1">
    <citation type="submission" date="2017-06" db="EMBL/GenBank/DDBJ databases">
        <authorList>
            <person name="Kim H.J."/>
            <person name="Triplett B.A."/>
        </authorList>
    </citation>
    <scope>NUCLEOTIDE SEQUENCE [LARGE SCALE GENOMIC DNA]</scope>
    <source>
        <strain evidence="3">FRACA_ARgP5</strain>
    </source>
</reference>
<protein>
    <recommendedName>
        <fullName evidence="2">DUF1707 domain-containing protein</fullName>
    </recommendedName>
</protein>
<dbReference type="Pfam" id="PF08044">
    <property type="entry name" value="DUF1707"/>
    <property type="match status" value="1"/>
</dbReference>
<name>A0A2I2L2J5_9ACTN</name>
<evidence type="ECO:0000256" key="1">
    <source>
        <dbReference type="SAM" id="MobiDB-lite"/>
    </source>
</evidence>
<evidence type="ECO:0000313" key="3">
    <source>
        <dbReference type="EMBL" id="SNQ52139.1"/>
    </source>
</evidence>
<dbReference type="EMBL" id="FZMO01000562">
    <property type="protein sequence ID" value="SNQ52139.1"/>
    <property type="molecule type" value="Genomic_DNA"/>
</dbReference>